<dbReference type="AlphaFoldDB" id="D4E1I0"/>
<keyword evidence="2" id="KW-1185">Reference proteome</keyword>
<proteinExistence type="predicted"/>
<name>D4E1I0_SEROD</name>
<evidence type="ECO:0000313" key="2">
    <source>
        <dbReference type="Proteomes" id="UP000005723"/>
    </source>
</evidence>
<accession>D4E1I0</accession>
<evidence type="ECO:0000313" key="1">
    <source>
        <dbReference type="EMBL" id="EFE96314.1"/>
    </source>
</evidence>
<dbReference type="EMBL" id="ADBY01000033">
    <property type="protein sequence ID" value="EFE96314.1"/>
    <property type="molecule type" value="Genomic_DNA"/>
</dbReference>
<gene>
    <name evidence="1" type="ORF">HMPREF0758_2030</name>
</gene>
<sequence>MVPSGFGSLINVIFRWRLSDASYAAGRMRRQREKLKKANIIKQ</sequence>
<organism evidence="1 2">
    <name type="scientific">Serratia odorifera DSM 4582</name>
    <dbReference type="NCBI Taxonomy" id="667129"/>
    <lineage>
        <taxon>Bacteria</taxon>
        <taxon>Pseudomonadati</taxon>
        <taxon>Pseudomonadota</taxon>
        <taxon>Gammaproteobacteria</taxon>
        <taxon>Enterobacterales</taxon>
        <taxon>Yersiniaceae</taxon>
        <taxon>Serratia</taxon>
    </lineage>
</organism>
<reference evidence="1 2" key="1">
    <citation type="submission" date="2010-01" db="EMBL/GenBank/DDBJ databases">
        <authorList>
            <person name="Muzny D."/>
            <person name="Qin X."/>
            <person name="Deng J."/>
            <person name="Jiang H."/>
            <person name="Liu Y."/>
            <person name="Qu J."/>
            <person name="Song X.-Z."/>
            <person name="Zhang L."/>
            <person name="Thornton R."/>
            <person name="Coyle M."/>
            <person name="Francisco L."/>
            <person name="Jackson L."/>
            <person name="Javaid M."/>
            <person name="Korchina V."/>
            <person name="Kovar C."/>
            <person name="Mata R."/>
            <person name="Mathew T."/>
            <person name="Ngo R."/>
            <person name="Nguyen L."/>
            <person name="Nguyen N."/>
            <person name="Okwuonu G."/>
            <person name="Ongeri F."/>
            <person name="Pham C."/>
            <person name="Simmons D."/>
            <person name="Wilczek-Boney K."/>
            <person name="Hale W."/>
            <person name="Jakkamsetti A."/>
            <person name="Pham P."/>
            <person name="Ruth R."/>
            <person name="San Lucas F."/>
            <person name="Warren J."/>
            <person name="Zhang J."/>
            <person name="Zhao Z."/>
            <person name="Zhou C."/>
            <person name="Zhu D."/>
            <person name="Lee S."/>
            <person name="Bess C."/>
            <person name="Blankenburg K."/>
            <person name="Forbes L."/>
            <person name="Fu Q."/>
            <person name="Gubbala S."/>
            <person name="Hirani K."/>
            <person name="Jayaseelan J.C."/>
            <person name="Lara F."/>
            <person name="Munidasa M."/>
            <person name="Palculict T."/>
            <person name="Patil S."/>
            <person name="Pu L.-L."/>
            <person name="Saada N."/>
            <person name="Tang L."/>
            <person name="Weissenberger G."/>
            <person name="Zhu Y."/>
            <person name="Hemphill L."/>
            <person name="Shang Y."/>
            <person name="Youmans B."/>
            <person name="Ayvaz T."/>
            <person name="Ross M."/>
            <person name="Santibanez J."/>
            <person name="Aqrawi P."/>
            <person name="Gross S."/>
            <person name="Joshi V."/>
            <person name="Fowler G."/>
            <person name="Nazareth L."/>
            <person name="Reid J."/>
            <person name="Worley K."/>
            <person name="Petrosino J."/>
            <person name="Highlander S."/>
            <person name="Gibbs R."/>
        </authorList>
    </citation>
    <scope>NUCLEOTIDE SEQUENCE [LARGE SCALE GENOMIC DNA]</scope>
    <source>
        <strain evidence="1 2">DSM 4582</strain>
    </source>
</reference>
<dbReference type="Proteomes" id="UP000005723">
    <property type="component" value="Unassembled WGS sequence"/>
</dbReference>
<comment type="caution">
    <text evidence="1">The sequence shown here is derived from an EMBL/GenBank/DDBJ whole genome shotgun (WGS) entry which is preliminary data.</text>
</comment>
<dbReference type="HOGENOM" id="CLU_3239516_0_0_6"/>
<protein>
    <submittedName>
        <fullName evidence="1">Uncharacterized protein</fullName>
    </submittedName>
</protein>